<accession>A0A814SZ61</accession>
<dbReference type="AlphaFoldDB" id="A0A814SZ61"/>
<dbReference type="EMBL" id="CAJNOJ010000121">
    <property type="protein sequence ID" value="CAF1154891.1"/>
    <property type="molecule type" value="Genomic_DNA"/>
</dbReference>
<evidence type="ECO:0000313" key="3">
    <source>
        <dbReference type="Proteomes" id="UP000663828"/>
    </source>
</evidence>
<dbReference type="OrthoDB" id="9991260at2759"/>
<gene>
    <name evidence="1" type="ORF">EDS130_LOCUS22815</name>
    <name evidence="2" type="ORF">XAT740_LOCUS28125</name>
</gene>
<proteinExistence type="predicted"/>
<dbReference type="SUPFAM" id="SSF56059">
    <property type="entry name" value="Glutathione synthetase ATP-binding domain-like"/>
    <property type="match status" value="1"/>
</dbReference>
<evidence type="ECO:0000313" key="4">
    <source>
        <dbReference type="Proteomes" id="UP000663852"/>
    </source>
</evidence>
<dbReference type="EMBL" id="CAJNOR010002387">
    <property type="protein sequence ID" value="CAF1287014.1"/>
    <property type="molecule type" value="Genomic_DNA"/>
</dbReference>
<dbReference type="Proteomes" id="UP000663828">
    <property type="component" value="Unassembled WGS sequence"/>
</dbReference>
<comment type="caution">
    <text evidence="1">The sequence shown here is derived from an EMBL/GenBank/DDBJ whole genome shotgun (WGS) entry which is preliminary data.</text>
</comment>
<evidence type="ECO:0000313" key="1">
    <source>
        <dbReference type="EMBL" id="CAF1154891.1"/>
    </source>
</evidence>
<sequence length="401" mass="47286">MDADETEKKFNSDIIYNKYEDLLNNLNNNIPSPIGFRIAESPIFLSNDFRDRIIMAGNYIIDFILHPDFKQITEDSIPKKWRCANENNHPHVIIMDFAIHNDTNGNLVPKLIELQGFPSIYALQADLGMFYQTIYGIPDNWNIYFNGLDRIHYFNLLKETIVGSHQPDEVVLLDINPHKQHTAADFYLTQKYLGISIVSLTDLQRKGKQLFYECQGKQKLIKRIYNRLVFDEIADKENIFEENVDLRQDLDVEWITHPHWFYRISKYILPYLKGEFIPKTYFLNQINQNLPNDLENYVLKPLFSFGGRGVLIDITKDDIKKIEDPFEWIIQEKVEYHPLFHFNLQDIKGEIRLMYLWPDDYKRPILTTNSTRLSNGKTINVRHNENSRWTGASIAFIQNSN</sequence>
<dbReference type="Proteomes" id="UP000663852">
    <property type="component" value="Unassembled WGS sequence"/>
</dbReference>
<evidence type="ECO:0000313" key="2">
    <source>
        <dbReference type="EMBL" id="CAF1287014.1"/>
    </source>
</evidence>
<keyword evidence="3" id="KW-1185">Reference proteome</keyword>
<reference evidence="1" key="1">
    <citation type="submission" date="2021-02" db="EMBL/GenBank/DDBJ databases">
        <authorList>
            <person name="Nowell W R."/>
        </authorList>
    </citation>
    <scope>NUCLEOTIDE SEQUENCE</scope>
</reference>
<name>A0A814SZ61_ADIRI</name>
<organism evidence="1 4">
    <name type="scientific">Adineta ricciae</name>
    <name type="common">Rotifer</name>
    <dbReference type="NCBI Taxonomy" id="249248"/>
    <lineage>
        <taxon>Eukaryota</taxon>
        <taxon>Metazoa</taxon>
        <taxon>Spiralia</taxon>
        <taxon>Gnathifera</taxon>
        <taxon>Rotifera</taxon>
        <taxon>Eurotatoria</taxon>
        <taxon>Bdelloidea</taxon>
        <taxon>Adinetida</taxon>
        <taxon>Adinetidae</taxon>
        <taxon>Adineta</taxon>
    </lineage>
</organism>
<protein>
    <submittedName>
        <fullName evidence="1">Uncharacterized protein</fullName>
    </submittedName>
</protein>